<dbReference type="Proteomes" id="UP000239241">
    <property type="component" value="Unassembled WGS sequence"/>
</dbReference>
<evidence type="ECO:0000313" key="2">
    <source>
        <dbReference type="Proteomes" id="UP000239241"/>
    </source>
</evidence>
<comment type="caution">
    <text evidence="1">The sequence shown here is derived from an EMBL/GenBank/DDBJ whole genome shotgun (WGS) entry which is preliminary data.</text>
</comment>
<dbReference type="Gene3D" id="3.90.550.10">
    <property type="entry name" value="Spore Coat Polysaccharide Biosynthesis Protein SpsA, Chain A"/>
    <property type="match status" value="1"/>
</dbReference>
<name>A0A2S5VRU9_9MICO</name>
<proteinExistence type="predicted"/>
<accession>A0A2S5VRU9</accession>
<dbReference type="InterPro" id="IPR029044">
    <property type="entry name" value="Nucleotide-diphossugar_trans"/>
</dbReference>
<sequence>MTDRDMSPLAVVVVNYGSHTLLEANLAPLSRSCPELAVVIVDNLSTPGERIAVTALAEAEGWYLELPDDNEGFGTGMNRGVARAASLGRTHILLLNPDALIAPEAVAALLAASERSGDAMVAPRILRPDGTLWSAGSDLYLGDGRIRSRRRRVEGPGIRIEPWLSGACLLLPVELFRRAGGFDDEYFLYWEDVDLSHRITAAGGRLVLCDDVSAVHAEGGTQGEGGQSAGQAKSTTYYYHNVRNRMLFAARHLDLADLRAWRRNSPRVAWEILLQGGRRQLVESRAPLAAALRGLRDGDRIARRELRRRSARE</sequence>
<dbReference type="PANTHER" id="PTHR43179:SF7">
    <property type="entry name" value="RHAMNOSYLTRANSFERASE WBBL"/>
    <property type="match status" value="1"/>
</dbReference>
<protein>
    <submittedName>
        <fullName evidence="1">Glycosyltransferase family 2 protein</fullName>
    </submittedName>
</protein>
<dbReference type="Pfam" id="PF13641">
    <property type="entry name" value="Glyco_tranf_2_3"/>
    <property type="match status" value="1"/>
</dbReference>
<dbReference type="GO" id="GO:0016740">
    <property type="term" value="F:transferase activity"/>
    <property type="evidence" value="ECO:0007669"/>
    <property type="project" value="UniProtKB-KW"/>
</dbReference>
<keyword evidence="1" id="KW-0808">Transferase</keyword>
<gene>
    <name evidence="1" type="ORF">C5E16_12340</name>
</gene>
<organism evidence="1 2">
    <name type="scientific">Clavibacter michiganensis</name>
    <dbReference type="NCBI Taxonomy" id="28447"/>
    <lineage>
        <taxon>Bacteria</taxon>
        <taxon>Bacillati</taxon>
        <taxon>Actinomycetota</taxon>
        <taxon>Actinomycetes</taxon>
        <taxon>Micrococcales</taxon>
        <taxon>Microbacteriaceae</taxon>
        <taxon>Clavibacter</taxon>
    </lineage>
</organism>
<dbReference type="PANTHER" id="PTHR43179">
    <property type="entry name" value="RHAMNOSYLTRANSFERASE WBBL"/>
    <property type="match status" value="1"/>
</dbReference>
<evidence type="ECO:0000313" key="1">
    <source>
        <dbReference type="EMBL" id="PPF66123.1"/>
    </source>
</evidence>
<dbReference type="EMBL" id="PSXY01000023">
    <property type="protein sequence ID" value="PPF66123.1"/>
    <property type="molecule type" value="Genomic_DNA"/>
</dbReference>
<dbReference type="RefSeq" id="WP_104290896.1">
    <property type="nucleotide sequence ID" value="NZ_PSXY01000023.1"/>
</dbReference>
<dbReference type="SUPFAM" id="SSF53448">
    <property type="entry name" value="Nucleotide-diphospho-sugar transferases"/>
    <property type="match status" value="1"/>
</dbReference>
<reference evidence="1 2" key="1">
    <citation type="submission" date="2018-02" db="EMBL/GenBank/DDBJ databases">
        <title>Bacteriophage NCPPB3778 and a type I-E CRISPR drive the evolution of the US Biological Select Agent, Rathayibacter toxicus.</title>
        <authorList>
            <person name="Davis E.W.II."/>
            <person name="Tabima J.F."/>
            <person name="Weisberg A.J."/>
            <person name="Lopes L.D."/>
            <person name="Wiseman M.S."/>
            <person name="Wiseman M.S."/>
            <person name="Pupko T."/>
            <person name="Belcher M.S."/>
            <person name="Sechler A.J."/>
            <person name="Tancos M.A."/>
            <person name="Schroeder B.K."/>
            <person name="Murray T.D."/>
            <person name="Luster D.G."/>
            <person name="Schneider W.L."/>
            <person name="Rogers E."/>
            <person name="Andreote F.D."/>
            <person name="Grunwald N.J."/>
            <person name="Putnam M.L."/>
            <person name="Chang J.H."/>
        </authorList>
    </citation>
    <scope>NUCLEOTIDE SEQUENCE [LARGE SCALE GENOMIC DNA]</scope>
    <source>
        <strain evidence="1 2">AY1B3</strain>
    </source>
</reference>
<dbReference type="AlphaFoldDB" id="A0A2S5VRU9"/>